<proteinExistence type="predicted"/>
<feature type="chain" id="PRO_5045300102" description="DUF4124 domain-containing protein" evidence="1">
    <location>
        <begin position="19"/>
        <end position="128"/>
    </location>
</feature>
<evidence type="ECO:0000313" key="3">
    <source>
        <dbReference type="Proteomes" id="UP001597033"/>
    </source>
</evidence>
<name>A0ABW3LUS4_9GAMM</name>
<sequence length="128" mass="13027">MKQGCLWLLLFAAWSASAQPVYKCTNAEGGNSYQSTPCAEGEASTTRAHVAPASGYMPTTTAPLSAHAQSAPLVPGERRAQARHGSGAANATCDGARAQRTATLGAAGASPPAELRTRLDQAVQDACG</sequence>
<dbReference type="EMBL" id="JBHTKN010000001">
    <property type="protein sequence ID" value="MFD1041084.1"/>
    <property type="molecule type" value="Genomic_DNA"/>
</dbReference>
<keyword evidence="3" id="KW-1185">Reference proteome</keyword>
<accession>A0ABW3LUS4</accession>
<evidence type="ECO:0000313" key="2">
    <source>
        <dbReference type="EMBL" id="MFD1041084.1"/>
    </source>
</evidence>
<dbReference type="Proteomes" id="UP001597033">
    <property type="component" value="Unassembled WGS sequence"/>
</dbReference>
<evidence type="ECO:0008006" key="4">
    <source>
        <dbReference type="Google" id="ProtNLM"/>
    </source>
</evidence>
<comment type="caution">
    <text evidence="2">The sequence shown here is derived from an EMBL/GenBank/DDBJ whole genome shotgun (WGS) entry which is preliminary data.</text>
</comment>
<gene>
    <name evidence="2" type="ORF">ACFQ2N_01805</name>
</gene>
<reference evidence="3" key="1">
    <citation type="journal article" date="2019" name="Int. J. Syst. Evol. Microbiol.">
        <title>The Global Catalogue of Microorganisms (GCM) 10K type strain sequencing project: providing services to taxonomists for standard genome sequencing and annotation.</title>
        <authorList>
            <consortium name="The Broad Institute Genomics Platform"/>
            <consortium name="The Broad Institute Genome Sequencing Center for Infectious Disease"/>
            <person name="Wu L."/>
            <person name="Ma J."/>
        </authorList>
    </citation>
    <scope>NUCLEOTIDE SEQUENCE [LARGE SCALE GENOMIC DNA]</scope>
    <source>
        <strain evidence="3">CCUG 55854</strain>
    </source>
</reference>
<feature type="signal peptide" evidence="1">
    <location>
        <begin position="1"/>
        <end position="18"/>
    </location>
</feature>
<organism evidence="2 3">
    <name type="scientific">Pseudoxanthomonas kaohsiungensis</name>
    <dbReference type="NCBI Taxonomy" id="283923"/>
    <lineage>
        <taxon>Bacteria</taxon>
        <taxon>Pseudomonadati</taxon>
        <taxon>Pseudomonadota</taxon>
        <taxon>Gammaproteobacteria</taxon>
        <taxon>Lysobacterales</taxon>
        <taxon>Lysobacteraceae</taxon>
        <taxon>Pseudoxanthomonas</taxon>
    </lineage>
</organism>
<evidence type="ECO:0000256" key="1">
    <source>
        <dbReference type="SAM" id="SignalP"/>
    </source>
</evidence>
<keyword evidence="1" id="KW-0732">Signal</keyword>
<dbReference type="RefSeq" id="WP_162376729.1">
    <property type="nucleotide sequence ID" value="NZ_JAYRDL010000004.1"/>
</dbReference>
<protein>
    <recommendedName>
        <fullName evidence="4">DUF4124 domain-containing protein</fullName>
    </recommendedName>
</protein>